<evidence type="ECO:0000313" key="2">
    <source>
        <dbReference type="EMBL" id="APH73812.1"/>
    </source>
</evidence>
<protein>
    <recommendedName>
        <fullName evidence="1">Putative restriction endonuclease domain-containing protein</fullName>
    </recommendedName>
</protein>
<dbReference type="KEGG" id="meso:BSQ44_22335"/>
<reference evidence="3" key="1">
    <citation type="submission" date="2016-11" db="EMBL/GenBank/DDBJ databases">
        <title>Mesorhizobium oceanicum sp. nov., isolated from deep seawater in South China Sea.</title>
        <authorList>
            <person name="Fu G.-Y."/>
        </authorList>
    </citation>
    <scope>NUCLEOTIDE SEQUENCE [LARGE SCALE GENOMIC DNA]</scope>
    <source>
        <strain evidence="3">B7</strain>
    </source>
</reference>
<dbReference type="InterPro" id="IPR011335">
    <property type="entry name" value="Restrct_endonuc-II-like"/>
</dbReference>
<keyword evidence="3" id="KW-1185">Reference proteome</keyword>
<accession>A0A1L3SWW7</accession>
<sequence length="193" mass="22108">MSEHQPKKMTVEEFFEWQQRQDRNYELVDGVPVLHVKAMTGASRRHDWVAVNALATLFNALRGKPCRPMTSDQSVETDRGTRRPDVTIDCGKAEGRSMSAADPRLVIEVLSPSTIRFDRFQKIEEYKRHPSIRVILLIDSEAPQVTVWRRIEGEWTYSELRGLEAVIPLPEIDAALPLAELYADLTFEQPGEF</sequence>
<dbReference type="CDD" id="cd06260">
    <property type="entry name" value="DUF820-like"/>
    <property type="match status" value="1"/>
</dbReference>
<dbReference type="AlphaFoldDB" id="A0A1L3SWW7"/>
<dbReference type="InterPro" id="IPR008538">
    <property type="entry name" value="Uma2"/>
</dbReference>
<dbReference type="RefSeq" id="WP_072607275.1">
    <property type="nucleotide sequence ID" value="NZ_CP018171.1"/>
</dbReference>
<evidence type="ECO:0000259" key="1">
    <source>
        <dbReference type="Pfam" id="PF05685"/>
    </source>
</evidence>
<dbReference type="Proteomes" id="UP000182840">
    <property type="component" value="Chromosome"/>
</dbReference>
<dbReference type="SUPFAM" id="SSF52980">
    <property type="entry name" value="Restriction endonuclease-like"/>
    <property type="match status" value="1"/>
</dbReference>
<evidence type="ECO:0000313" key="3">
    <source>
        <dbReference type="Proteomes" id="UP000182840"/>
    </source>
</evidence>
<dbReference type="STRING" id="1670800.BSQ44_22335"/>
<gene>
    <name evidence="2" type="ORF">BSQ44_22335</name>
</gene>
<dbReference type="OrthoDB" id="155284at2"/>
<dbReference type="PANTHER" id="PTHR36558">
    <property type="entry name" value="GLR1098 PROTEIN"/>
    <property type="match status" value="1"/>
</dbReference>
<dbReference type="Gene3D" id="3.90.1570.10">
    <property type="entry name" value="tt1808, chain A"/>
    <property type="match status" value="1"/>
</dbReference>
<dbReference type="EMBL" id="CP018171">
    <property type="protein sequence ID" value="APH73812.1"/>
    <property type="molecule type" value="Genomic_DNA"/>
</dbReference>
<dbReference type="Pfam" id="PF05685">
    <property type="entry name" value="Uma2"/>
    <property type="match status" value="1"/>
</dbReference>
<feature type="domain" description="Putative restriction endonuclease" evidence="1">
    <location>
        <begin position="11"/>
        <end position="170"/>
    </location>
</feature>
<dbReference type="InterPro" id="IPR012296">
    <property type="entry name" value="Nuclease_put_TT1808"/>
</dbReference>
<name>A0A1L3SWW7_9HYPH</name>
<dbReference type="PANTHER" id="PTHR36558:SF1">
    <property type="entry name" value="RESTRICTION ENDONUCLEASE DOMAIN-CONTAINING PROTEIN-RELATED"/>
    <property type="match status" value="1"/>
</dbReference>
<proteinExistence type="predicted"/>
<organism evidence="2 3">
    <name type="scientific">Aquibium oceanicum</name>
    <dbReference type="NCBI Taxonomy" id="1670800"/>
    <lineage>
        <taxon>Bacteria</taxon>
        <taxon>Pseudomonadati</taxon>
        <taxon>Pseudomonadota</taxon>
        <taxon>Alphaproteobacteria</taxon>
        <taxon>Hyphomicrobiales</taxon>
        <taxon>Phyllobacteriaceae</taxon>
        <taxon>Aquibium</taxon>
    </lineage>
</organism>